<evidence type="ECO:0000256" key="8">
    <source>
        <dbReference type="RuleBase" id="RU363032"/>
    </source>
</evidence>
<protein>
    <submittedName>
        <fullName evidence="10">Glutamate/aspartate transport system permease protein</fullName>
    </submittedName>
</protein>
<dbReference type="CDD" id="cd06261">
    <property type="entry name" value="TM_PBP2"/>
    <property type="match status" value="1"/>
</dbReference>
<dbReference type="NCBIfam" id="TIGR01726">
    <property type="entry name" value="HEQRo_perm_3TM"/>
    <property type="match status" value="1"/>
</dbReference>
<evidence type="ECO:0000256" key="4">
    <source>
        <dbReference type="ARBA" id="ARBA00022475"/>
    </source>
</evidence>
<evidence type="ECO:0000256" key="2">
    <source>
        <dbReference type="ARBA" id="ARBA00010072"/>
    </source>
</evidence>
<dbReference type="RefSeq" id="WP_132582972.1">
    <property type="nucleotide sequence ID" value="NZ_SMAJ01000008.1"/>
</dbReference>
<evidence type="ECO:0000313" key="11">
    <source>
        <dbReference type="Proteomes" id="UP000295525"/>
    </source>
</evidence>
<comment type="subcellular location">
    <subcellularLocation>
        <location evidence="1">Cell inner membrane</location>
        <topology evidence="1">Multi-pass membrane protein</topology>
    </subcellularLocation>
    <subcellularLocation>
        <location evidence="8">Cell membrane</location>
        <topology evidence="8">Multi-pass membrane protein</topology>
    </subcellularLocation>
</comment>
<evidence type="ECO:0000259" key="9">
    <source>
        <dbReference type="PROSITE" id="PS50928"/>
    </source>
</evidence>
<feature type="transmembrane region" description="Helical" evidence="8">
    <location>
        <begin position="210"/>
        <end position="231"/>
    </location>
</feature>
<dbReference type="GO" id="GO:0006865">
    <property type="term" value="P:amino acid transport"/>
    <property type="evidence" value="ECO:0007669"/>
    <property type="project" value="TreeGrafter"/>
</dbReference>
<keyword evidence="7 8" id="KW-0472">Membrane</keyword>
<dbReference type="InterPro" id="IPR000515">
    <property type="entry name" value="MetI-like"/>
</dbReference>
<dbReference type="SUPFAM" id="SSF161098">
    <property type="entry name" value="MetI-like"/>
    <property type="match status" value="1"/>
</dbReference>
<dbReference type="InterPro" id="IPR010065">
    <property type="entry name" value="AA_ABC_transptr_permease_3TM"/>
</dbReference>
<keyword evidence="6 8" id="KW-1133">Transmembrane helix</keyword>
<dbReference type="AlphaFoldDB" id="A0A4R3M178"/>
<comment type="caution">
    <text evidence="10">The sequence shown here is derived from an EMBL/GenBank/DDBJ whole genome shotgun (WGS) entry which is preliminary data.</text>
</comment>
<dbReference type="GO" id="GO:0022857">
    <property type="term" value="F:transmembrane transporter activity"/>
    <property type="evidence" value="ECO:0007669"/>
    <property type="project" value="InterPro"/>
</dbReference>
<dbReference type="InterPro" id="IPR043429">
    <property type="entry name" value="ArtM/GltK/GlnP/TcyL/YhdX-like"/>
</dbReference>
<dbReference type="EMBL" id="SMAJ01000008">
    <property type="protein sequence ID" value="TCT06396.1"/>
    <property type="molecule type" value="Genomic_DNA"/>
</dbReference>
<dbReference type="OrthoDB" id="6534575at2"/>
<organism evidence="10 11">
    <name type="scientific">Paralcaligenes ureilyticus</name>
    <dbReference type="NCBI Taxonomy" id="627131"/>
    <lineage>
        <taxon>Bacteria</taxon>
        <taxon>Pseudomonadati</taxon>
        <taxon>Pseudomonadota</taxon>
        <taxon>Betaproteobacteria</taxon>
        <taxon>Burkholderiales</taxon>
        <taxon>Alcaligenaceae</taxon>
        <taxon>Paralcaligenes</taxon>
    </lineage>
</organism>
<dbReference type="PANTHER" id="PTHR30614:SF42">
    <property type="entry name" value="GLUTAMATE_ASPARTATE IMPORT PERMEASE PROTEIN GLTJ"/>
    <property type="match status" value="1"/>
</dbReference>
<dbReference type="GO" id="GO:0043190">
    <property type="term" value="C:ATP-binding cassette (ABC) transporter complex"/>
    <property type="evidence" value="ECO:0007669"/>
    <property type="project" value="InterPro"/>
</dbReference>
<evidence type="ECO:0000256" key="7">
    <source>
        <dbReference type="ARBA" id="ARBA00023136"/>
    </source>
</evidence>
<name>A0A4R3M178_9BURK</name>
<comment type="similarity">
    <text evidence="2">Belongs to the binding-protein-dependent transport system permease family. HisMQ subfamily.</text>
</comment>
<evidence type="ECO:0000256" key="1">
    <source>
        <dbReference type="ARBA" id="ARBA00004429"/>
    </source>
</evidence>
<dbReference type="PANTHER" id="PTHR30614">
    <property type="entry name" value="MEMBRANE COMPONENT OF AMINO ACID ABC TRANSPORTER"/>
    <property type="match status" value="1"/>
</dbReference>
<evidence type="ECO:0000313" key="10">
    <source>
        <dbReference type="EMBL" id="TCT06396.1"/>
    </source>
</evidence>
<proteinExistence type="inferred from homology"/>
<accession>A0A4R3M178</accession>
<evidence type="ECO:0000256" key="5">
    <source>
        <dbReference type="ARBA" id="ARBA00022692"/>
    </source>
</evidence>
<keyword evidence="3 8" id="KW-0813">Transport</keyword>
<keyword evidence="5 8" id="KW-0812">Transmembrane</keyword>
<dbReference type="Gene3D" id="1.10.3720.10">
    <property type="entry name" value="MetI-like"/>
    <property type="match status" value="1"/>
</dbReference>
<dbReference type="InterPro" id="IPR035906">
    <property type="entry name" value="MetI-like_sf"/>
</dbReference>
<sequence>MHYHWDWSIFFTQAFPGQTYLDWILQGFYMTVGVGLVSWVIALILGTVLGVVRTLPERVLNTAAIIYVEVFRSLPLLVQLFIWYYVIPEILPFGWGDHIKSLNPIAQQVVAVVMCLSIYTSVRICEQVRAGILSLPKGQTHASLALGLTRYQTYRFILLPISARVLMPPLTSEFLTIFKNSAVASLIGLLDLAAQGRQLVDYTSQPYESFIVVTALYLAINMLALGVMSIIEKKIRIPSTSQEAK</sequence>
<reference evidence="10 11" key="1">
    <citation type="submission" date="2019-03" db="EMBL/GenBank/DDBJ databases">
        <title>Genomic Encyclopedia of Type Strains, Phase IV (KMG-IV): sequencing the most valuable type-strain genomes for metagenomic binning, comparative biology and taxonomic classification.</title>
        <authorList>
            <person name="Goeker M."/>
        </authorList>
    </citation>
    <scope>NUCLEOTIDE SEQUENCE [LARGE SCALE GENOMIC DNA]</scope>
    <source>
        <strain evidence="10 11">DSM 24591</strain>
    </source>
</reference>
<feature type="domain" description="ABC transmembrane type-1" evidence="9">
    <location>
        <begin position="28"/>
        <end position="229"/>
    </location>
</feature>
<keyword evidence="4" id="KW-1003">Cell membrane</keyword>
<gene>
    <name evidence="10" type="ORF">EDC26_108132</name>
</gene>
<evidence type="ECO:0000256" key="3">
    <source>
        <dbReference type="ARBA" id="ARBA00022448"/>
    </source>
</evidence>
<evidence type="ECO:0000256" key="6">
    <source>
        <dbReference type="ARBA" id="ARBA00022989"/>
    </source>
</evidence>
<dbReference type="Pfam" id="PF00528">
    <property type="entry name" value="BPD_transp_1"/>
    <property type="match status" value="1"/>
</dbReference>
<dbReference type="Proteomes" id="UP000295525">
    <property type="component" value="Unassembled WGS sequence"/>
</dbReference>
<feature type="transmembrane region" description="Helical" evidence="8">
    <location>
        <begin position="64"/>
        <end position="85"/>
    </location>
</feature>
<dbReference type="PROSITE" id="PS50928">
    <property type="entry name" value="ABC_TM1"/>
    <property type="match status" value="1"/>
</dbReference>
<keyword evidence="11" id="KW-1185">Reference proteome</keyword>
<feature type="transmembrane region" description="Helical" evidence="8">
    <location>
        <begin position="28"/>
        <end position="52"/>
    </location>
</feature>